<dbReference type="FunFam" id="2.130.10.10:FF:000056">
    <property type="entry name" value="Polycomb protein eed"/>
    <property type="match status" value="1"/>
</dbReference>
<dbReference type="PROSITE" id="PS50082">
    <property type="entry name" value="WD_REPEATS_2"/>
    <property type="match status" value="2"/>
</dbReference>
<dbReference type="Pfam" id="PF00400">
    <property type="entry name" value="WD40"/>
    <property type="match status" value="3"/>
</dbReference>
<feature type="region of interest" description="Disordered" evidence="12">
    <location>
        <begin position="1"/>
        <end position="44"/>
    </location>
</feature>
<evidence type="ECO:0000313" key="14">
    <source>
        <dbReference type="Proteomes" id="UP000694846"/>
    </source>
</evidence>
<dbReference type="InterPro" id="IPR015943">
    <property type="entry name" value="WD40/YVTN_repeat-like_dom_sf"/>
</dbReference>
<keyword evidence="7" id="KW-0804">Transcription</keyword>
<evidence type="ECO:0000256" key="5">
    <source>
        <dbReference type="ARBA" id="ARBA00022737"/>
    </source>
</evidence>
<evidence type="ECO:0000256" key="10">
    <source>
        <dbReference type="ARBA" id="ARBA00076259"/>
    </source>
</evidence>
<accession>A0A2S2QTE5</accession>
<dbReference type="InterPro" id="IPR019775">
    <property type="entry name" value="WD40_repeat_CS"/>
</dbReference>
<reference evidence="15" key="2">
    <citation type="submission" date="2025-04" db="UniProtKB">
        <authorList>
            <consortium name="RefSeq"/>
        </authorList>
    </citation>
    <scope>IDENTIFICATION</scope>
    <source>
        <tissue evidence="15">Whole body</tissue>
    </source>
</reference>
<dbReference type="AlphaFoldDB" id="A0A2S2QTE5"/>
<evidence type="ECO:0000313" key="15">
    <source>
        <dbReference type="RefSeq" id="XP_025417577.1"/>
    </source>
</evidence>
<dbReference type="PROSITE" id="PS50294">
    <property type="entry name" value="WD_REPEATS_REGION"/>
    <property type="match status" value="2"/>
</dbReference>
<keyword evidence="4 11" id="KW-0853">WD repeat</keyword>
<dbReference type="InterPro" id="IPR001680">
    <property type="entry name" value="WD40_rpt"/>
</dbReference>
<evidence type="ECO:0000256" key="4">
    <source>
        <dbReference type="ARBA" id="ARBA00022574"/>
    </source>
</evidence>
<gene>
    <name evidence="13" type="primary">EED</name>
    <name evidence="15" type="synonym">LOC112688537</name>
    <name evidence="13" type="ORF">g.31452</name>
</gene>
<feature type="repeat" description="WD" evidence="11">
    <location>
        <begin position="154"/>
        <end position="196"/>
    </location>
</feature>
<keyword evidence="3" id="KW-0678">Repressor</keyword>
<keyword evidence="8" id="KW-0539">Nucleus</keyword>
<keyword evidence="14" id="KW-1185">Reference proteome</keyword>
<dbReference type="GO" id="GO:0005634">
    <property type="term" value="C:nucleus"/>
    <property type="evidence" value="ECO:0007669"/>
    <property type="project" value="UniProtKB-SubCell"/>
</dbReference>
<evidence type="ECO:0000256" key="12">
    <source>
        <dbReference type="SAM" id="MobiDB-lite"/>
    </source>
</evidence>
<sequence>MSDLNQIESDDASSIDSSNTDLTSRSHEPARRGRKTKSKPSNNTKNVKLQYKFSCALREDHGQSLFGVQFNHLLNDDQPLIFASVGSNRVSVYQCLDDGSINLLQSYADPDANETFYTCAWSVDENGKPLLAIAGNRGIIRILSPATMSSIRHYIGHGQAINELQFHPIDTNMLLSVSKDHTLRLWNIKSDVCIVIFGGAEGHRDEVLSADFNIDGNRIMSCGMDHSLKLWSLDKDYIQDAIKQSYSFNPNRSARPFDTIKEHFPVFSTRDIHRNYVDCVRWIGDYVISKSCENCMVCWKPGHLKDTELKPNEAAVSQIWYSDFKDCDVWFIRFSMDFSQKILALGNTIGKIYVWDLTSNDQASMRVTTLAHPKCNTVIRQTTFSRDGNILICVCDDGTIWRWDRLQNV</sequence>
<proteinExistence type="inferred from homology"/>
<evidence type="ECO:0000256" key="7">
    <source>
        <dbReference type="ARBA" id="ARBA00023163"/>
    </source>
</evidence>
<dbReference type="PANTHER" id="PTHR10253">
    <property type="entry name" value="POLYCOMB PROTEIN"/>
    <property type="match status" value="1"/>
</dbReference>
<dbReference type="Proteomes" id="UP000694846">
    <property type="component" value="Unplaced"/>
</dbReference>
<reference evidence="13" key="1">
    <citation type="submission" date="2018-04" db="EMBL/GenBank/DDBJ databases">
        <title>Transcriptome assembly of Sipha flava.</title>
        <authorList>
            <person name="Scully E.D."/>
            <person name="Geib S.M."/>
            <person name="Palmer N.A."/>
            <person name="Koch K."/>
            <person name="Bradshaw J."/>
            <person name="Heng-Moss T."/>
            <person name="Sarath G."/>
        </authorList>
    </citation>
    <scope>NUCLEOTIDE SEQUENCE</scope>
</reference>
<evidence type="ECO:0000256" key="6">
    <source>
        <dbReference type="ARBA" id="ARBA00023015"/>
    </source>
</evidence>
<dbReference type="SUPFAM" id="SSF50978">
    <property type="entry name" value="WD40 repeat-like"/>
    <property type="match status" value="1"/>
</dbReference>
<evidence type="ECO:0000256" key="8">
    <source>
        <dbReference type="ARBA" id="ARBA00023242"/>
    </source>
</evidence>
<evidence type="ECO:0000256" key="9">
    <source>
        <dbReference type="ARBA" id="ARBA00072179"/>
    </source>
</evidence>
<evidence type="ECO:0000256" key="11">
    <source>
        <dbReference type="PROSITE-ProRule" id="PRU00221"/>
    </source>
</evidence>
<dbReference type="RefSeq" id="XP_025417577.1">
    <property type="nucleotide sequence ID" value="XM_025561792.1"/>
</dbReference>
<comment type="similarity">
    <text evidence="2">Belongs to the WD repeat ESC family.</text>
</comment>
<name>A0A2S2QTE5_9HEMI</name>
<dbReference type="Gene3D" id="2.130.10.10">
    <property type="entry name" value="YVTN repeat-like/Quinoprotein amine dehydrogenase"/>
    <property type="match status" value="1"/>
</dbReference>
<evidence type="ECO:0000256" key="3">
    <source>
        <dbReference type="ARBA" id="ARBA00022491"/>
    </source>
</evidence>
<dbReference type="OrthoDB" id="7318948at2759"/>
<dbReference type="EMBL" id="GGMS01011812">
    <property type="protein sequence ID" value="MBY81015.1"/>
    <property type="molecule type" value="Transcribed_RNA"/>
</dbReference>
<dbReference type="InterPro" id="IPR051243">
    <property type="entry name" value="PcG_WD-repeat"/>
</dbReference>
<evidence type="ECO:0000313" key="13">
    <source>
        <dbReference type="EMBL" id="MBY81015.1"/>
    </source>
</evidence>
<protein>
    <recommendedName>
        <fullName evidence="9">Polycomb protein esc</fullName>
    </recommendedName>
    <alternativeName>
        <fullName evidence="10">Protein extra sex combs</fullName>
    </alternativeName>
</protein>
<dbReference type="SMART" id="SM00320">
    <property type="entry name" value="WD40"/>
    <property type="match status" value="6"/>
</dbReference>
<keyword evidence="6" id="KW-0805">Transcription regulation</keyword>
<dbReference type="InterPro" id="IPR036322">
    <property type="entry name" value="WD40_repeat_dom_sf"/>
</dbReference>
<dbReference type="PROSITE" id="PS00678">
    <property type="entry name" value="WD_REPEATS_1"/>
    <property type="match status" value="1"/>
</dbReference>
<evidence type="ECO:0000256" key="2">
    <source>
        <dbReference type="ARBA" id="ARBA00008075"/>
    </source>
</evidence>
<feature type="repeat" description="WD" evidence="11">
    <location>
        <begin position="200"/>
        <end position="234"/>
    </location>
</feature>
<organism evidence="13">
    <name type="scientific">Sipha flava</name>
    <name type="common">yellow sugarcane aphid</name>
    <dbReference type="NCBI Taxonomy" id="143950"/>
    <lineage>
        <taxon>Eukaryota</taxon>
        <taxon>Metazoa</taxon>
        <taxon>Ecdysozoa</taxon>
        <taxon>Arthropoda</taxon>
        <taxon>Hexapoda</taxon>
        <taxon>Insecta</taxon>
        <taxon>Pterygota</taxon>
        <taxon>Neoptera</taxon>
        <taxon>Paraneoptera</taxon>
        <taxon>Hemiptera</taxon>
        <taxon>Sternorrhyncha</taxon>
        <taxon>Aphidomorpha</taxon>
        <taxon>Aphidoidea</taxon>
        <taxon>Aphididae</taxon>
        <taxon>Sipha</taxon>
    </lineage>
</organism>
<comment type="subcellular location">
    <subcellularLocation>
        <location evidence="1">Nucleus</location>
    </subcellularLocation>
</comment>
<evidence type="ECO:0000256" key="1">
    <source>
        <dbReference type="ARBA" id="ARBA00004123"/>
    </source>
</evidence>
<keyword evidence="5" id="KW-0677">Repeat</keyword>